<dbReference type="Gene3D" id="3.40.462.20">
    <property type="match status" value="1"/>
</dbReference>
<accession>F0XRK8</accession>
<dbReference type="HOGENOM" id="CLU_192394_0_0_1"/>
<dbReference type="InterPro" id="IPR016169">
    <property type="entry name" value="FAD-bd_PCMH_sub2"/>
</dbReference>
<protein>
    <submittedName>
        <fullName evidence="2">FAD fmn-containing isoamyl alcohol oxidase</fullName>
    </submittedName>
</protein>
<dbReference type="Pfam" id="PF08031">
    <property type="entry name" value="BBE"/>
    <property type="match status" value="1"/>
</dbReference>
<organism evidence="3">
    <name type="scientific">Grosmannia clavigera (strain kw1407 / UAMH 11150)</name>
    <name type="common">Blue stain fungus</name>
    <name type="synonym">Graphiocladiella clavigera</name>
    <dbReference type="NCBI Taxonomy" id="655863"/>
    <lineage>
        <taxon>Eukaryota</taxon>
        <taxon>Fungi</taxon>
        <taxon>Dikarya</taxon>
        <taxon>Ascomycota</taxon>
        <taxon>Pezizomycotina</taxon>
        <taxon>Sordariomycetes</taxon>
        <taxon>Sordariomycetidae</taxon>
        <taxon>Ophiostomatales</taxon>
        <taxon>Ophiostomataceae</taxon>
        <taxon>Leptographium</taxon>
    </lineage>
</organism>
<dbReference type="GO" id="GO:0016491">
    <property type="term" value="F:oxidoreductase activity"/>
    <property type="evidence" value="ECO:0007669"/>
    <property type="project" value="InterPro"/>
</dbReference>
<dbReference type="OrthoDB" id="9983560at2759"/>
<proteinExistence type="predicted"/>
<dbReference type="RefSeq" id="XP_014169162.1">
    <property type="nucleotide sequence ID" value="XM_014313687.1"/>
</dbReference>
<dbReference type="Gene3D" id="3.30.465.10">
    <property type="match status" value="1"/>
</dbReference>
<gene>
    <name evidence="2" type="ORF">CMQ_1830</name>
</gene>
<name>F0XRK8_GROCL</name>
<dbReference type="InterPro" id="IPR012951">
    <property type="entry name" value="BBE"/>
</dbReference>
<evidence type="ECO:0000259" key="1">
    <source>
        <dbReference type="Pfam" id="PF08031"/>
    </source>
</evidence>
<dbReference type="Proteomes" id="UP000007796">
    <property type="component" value="Unassembled WGS sequence"/>
</dbReference>
<dbReference type="STRING" id="655863.F0XRK8"/>
<reference evidence="2 3" key="1">
    <citation type="journal article" date="2011" name="Proc. Natl. Acad. Sci. U.S.A.">
        <title>Genome and transcriptome analyses of the mountain pine beetle-fungal symbiont Grosmannia clavigera, a lodgepole pine pathogen.</title>
        <authorList>
            <person name="DiGuistini S."/>
            <person name="Wang Y."/>
            <person name="Liao N.Y."/>
            <person name="Taylor G."/>
            <person name="Tanguay P."/>
            <person name="Feau N."/>
            <person name="Henrissat B."/>
            <person name="Chan S.K."/>
            <person name="Hesse-Orce U."/>
            <person name="Alamouti S.M."/>
            <person name="Tsui C.K.M."/>
            <person name="Docking R.T."/>
            <person name="Levasseur A."/>
            <person name="Haridas S."/>
            <person name="Robertson G."/>
            <person name="Birol I."/>
            <person name="Holt R.A."/>
            <person name="Marra M.A."/>
            <person name="Hamelin R.C."/>
            <person name="Hirst M."/>
            <person name="Jones S.J.M."/>
            <person name="Bohlmann J."/>
            <person name="Breuil C."/>
        </authorList>
    </citation>
    <scope>NUCLEOTIDE SEQUENCE [LARGE SCALE GENOMIC DNA]</scope>
    <source>
        <strain evidence="3">kw1407 / UAMH 11150</strain>
    </source>
</reference>
<keyword evidence="3" id="KW-1185">Reference proteome</keyword>
<evidence type="ECO:0000313" key="2">
    <source>
        <dbReference type="EMBL" id="EFW99679.1"/>
    </source>
</evidence>
<feature type="domain" description="Berberine/berberine-like" evidence="1">
    <location>
        <begin position="25"/>
        <end position="65"/>
    </location>
</feature>
<dbReference type="InParanoid" id="F0XRK8"/>
<dbReference type="EMBL" id="GL629809">
    <property type="protein sequence ID" value="EFW99679.1"/>
    <property type="molecule type" value="Genomic_DNA"/>
</dbReference>
<dbReference type="AlphaFoldDB" id="F0XRK8"/>
<sequence length="85" mass="9380">MRALQDQITATVQPVIEAATPGSGAYMNEADFQRPHFQEAFYGSNYGRLRAIKNVLDPDGLLYGHTAVGSEMWTVAEDGRMCKTL</sequence>
<dbReference type="GO" id="GO:0050660">
    <property type="term" value="F:flavin adenine dinucleotide binding"/>
    <property type="evidence" value="ECO:0007669"/>
    <property type="project" value="InterPro"/>
</dbReference>
<evidence type="ECO:0000313" key="3">
    <source>
        <dbReference type="Proteomes" id="UP000007796"/>
    </source>
</evidence>
<dbReference type="GeneID" id="25974752"/>